<evidence type="ECO:0000313" key="8">
    <source>
        <dbReference type="Proteomes" id="UP001497392"/>
    </source>
</evidence>
<dbReference type="Pfam" id="PF03874">
    <property type="entry name" value="RNA_pol_Rpb4"/>
    <property type="match status" value="1"/>
</dbReference>
<dbReference type="InterPro" id="IPR005574">
    <property type="entry name" value="Rpb4/RPC9"/>
</dbReference>
<protein>
    <recommendedName>
        <fullName evidence="3">DNA-directed RNA polymerase III subunit RPC9</fullName>
    </recommendedName>
</protein>
<keyword evidence="8" id="KW-1185">Reference proteome</keyword>
<evidence type="ECO:0000256" key="6">
    <source>
        <dbReference type="ARBA" id="ARBA00023242"/>
    </source>
</evidence>
<dbReference type="Proteomes" id="UP001497392">
    <property type="component" value="Unassembled WGS sequence"/>
</dbReference>
<evidence type="ECO:0000256" key="1">
    <source>
        <dbReference type="ARBA" id="ARBA00004123"/>
    </source>
</evidence>
<organism evidence="7 8">
    <name type="scientific">Coccomyxa viridis</name>
    <dbReference type="NCBI Taxonomy" id="1274662"/>
    <lineage>
        <taxon>Eukaryota</taxon>
        <taxon>Viridiplantae</taxon>
        <taxon>Chlorophyta</taxon>
        <taxon>core chlorophytes</taxon>
        <taxon>Trebouxiophyceae</taxon>
        <taxon>Trebouxiophyceae incertae sedis</taxon>
        <taxon>Coccomyxaceae</taxon>
        <taxon>Coccomyxa</taxon>
    </lineage>
</organism>
<comment type="similarity">
    <text evidence="2">Belongs to the eukaryotic RPC9 RNA polymerase subunit family.</text>
</comment>
<evidence type="ECO:0000313" key="7">
    <source>
        <dbReference type="EMBL" id="CAL5220053.1"/>
    </source>
</evidence>
<keyword evidence="5" id="KW-0804">Transcription</keyword>
<dbReference type="SUPFAM" id="SSF47819">
    <property type="entry name" value="HRDC-like"/>
    <property type="match status" value="1"/>
</dbReference>
<dbReference type="InterPro" id="IPR038846">
    <property type="entry name" value="RPC9"/>
</dbReference>
<proteinExistence type="inferred from homology"/>
<dbReference type="InterPro" id="IPR038324">
    <property type="entry name" value="Rpb4/RPC9_sf"/>
</dbReference>
<evidence type="ECO:0000256" key="2">
    <source>
        <dbReference type="ARBA" id="ARBA00006898"/>
    </source>
</evidence>
<evidence type="ECO:0000256" key="5">
    <source>
        <dbReference type="ARBA" id="ARBA00023163"/>
    </source>
</evidence>
<name>A0ABP1FJB8_9CHLO</name>
<comment type="subcellular location">
    <subcellularLocation>
        <location evidence="1">Nucleus</location>
    </subcellularLocation>
</comment>
<evidence type="ECO:0000256" key="3">
    <source>
        <dbReference type="ARBA" id="ARBA00016672"/>
    </source>
</evidence>
<reference evidence="7 8" key="1">
    <citation type="submission" date="2024-06" db="EMBL/GenBank/DDBJ databases">
        <authorList>
            <person name="Kraege A."/>
            <person name="Thomma B."/>
        </authorList>
    </citation>
    <scope>NUCLEOTIDE SEQUENCE [LARGE SCALE GENOMIC DNA]</scope>
</reference>
<dbReference type="PANTHER" id="PTHR15561:SF0">
    <property type="entry name" value="DNA-DIRECTED RNA POLYMERASE III SUBUNIT RPC9"/>
    <property type="match status" value="1"/>
</dbReference>
<accession>A0ABP1FJB8</accession>
<dbReference type="PANTHER" id="PTHR15561">
    <property type="entry name" value="CALCITONIN GENE-RELATED PEPTIDE-RECEPTOR COMPONENT PROTEIN"/>
    <property type="match status" value="1"/>
</dbReference>
<sequence>MKVLAANLGPITDLEVIKALEQRGADKDWARKKQVPSERQVYAALKQRHPQQTTTEQLSSLLTDLKGLGLTRGEQLQIVNLKPTAPVVVHLIVEDCESRLTAAQVDELLAGVERHLCCCQVHHARQSASTCLL</sequence>
<keyword evidence="6" id="KW-0539">Nucleus</keyword>
<keyword evidence="4" id="KW-0240">DNA-directed RNA polymerase</keyword>
<dbReference type="EMBL" id="CAXHTA020000002">
    <property type="protein sequence ID" value="CAL5220053.1"/>
    <property type="molecule type" value="Genomic_DNA"/>
</dbReference>
<dbReference type="InterPro" id="IPR010997">
    <property type="entry name" value="HRDC-like_sf"/>
</dbReference>
<dbReference type="Gene3D" id="1.20.1250.40">
    <property type="match status" value="1"/>
</dbReference>
<evidence type="ECO:0000256" key="4">
    <source>
        <dbReference type="ARBA" id="ARBA00022478"/>
    </source>
</evidence>
<comment type="caution">
    <text evidence="7">The sequence shown here is derived from an EMBL/GenBank/DDBJ whole genome shotgun (WGS) entry which is preliminary data.</text>
</comment>
<gene>
    <name evidence="7" type="primary">g2003</name>
    <name evidence="7" type="ORF">VP750_LOCUS1712</name>
</gene>